<dbReference type="AlphaFoldDB" id="A0A3M9Y1W0"/>
<evidence type="ECO:0000313" key="3">
    <source>
        <dbReference type="Proteomes" id="UP000267145"/>
    </source>
</evidence>
<dbReference type="EMBL" id="RBVV01000116">
    <property type="protein sequence ID" value="RNJ54095.1"/>
    <property type="molecule type" value="Genomic_DNA"/>
</dbReference>
<feature type="compositionally biased region" description="Low complexity" evidence="1">
    <location>
        <begin position="51"/>
        <end position="83"/>
    </location>
</feature>
<dbReference type="GeneID" id="39604643"/>
<accession>A0A3M9Y1W0</accession>
<comment type="caution">
    <text evidence="2">The sequence shown here is derived from an EMBL/GenBank/DDBJ whole genome shotgun (WGS) entry which is preliminary data.</text>
</comment>
<protein>
    <recommendedName>
        <fullName evidence="4">PBSP domain-containing protein</fullName>
    </recommendedName>
</protein>
<evidence type="ECO:0008006" key="4">
    <source>
        <dbReference type="Google" id="ProtNLM"/>
    </source>
</evidence>
<organism evidence="2 3">
    <name type="scientific">Verticillium nonalfalfae</name>
    <dbReference type="NCBI Taxonomy" id="1051616"/>
    <lineage>
        <taxon>Eukaryota</taxon>
        <taxon>Fungi</taxon>
        <taxon>Dikarya</taxon>
        <taxon>Ascomycota</taxon>
        <taxon>Pezizomycotina</taxon>
        <taxon>Sordariomycetes</taxon>
        <taxon>Hypocreomycetidae</taxon>
        <taxon>Glomerellales</taxon>
        <taxon>Plectosphaerellaceae</taxon>
        <taxon>Verticillium</taxon>
    </lineage>
</organism>
<evidence type="ECO:0000313" key="2">
    <source>
        <dbReference type="EMBL" id="RNJ54095.1"/>
    </source>
</evidence>
<dbReference type="PANTHER" id="PTHR33321">
    <property type="match status" value="1"/>
</dbReference>
<dbReference type="Pfam" id="PF04450">
    <property type="entry name" value="BSP"/>
    <property type="match status" value="1"/>
</dbReference>
<proteinExistence type="predicted"/>
<dbReference type="RefSeq" id="XP_028492253.1">
    <property type="nucleotide sequence ID" value="XM_028635199.1"/>
</dbReference>
<keyword evidence="3" id="KW-1185">Reference proteome</keyword>
<dbReference type="PANTHER" id="PTHR33321:SF12">
    <property type="entry name" value="PLANT BASIC SECRETORY PROTEIN (BSP) FAMILY PROTEIN"/>
    <property type="match status" value="1"/>
</dbReference>
<dbReference type="STRING" id="1051616.A0A3M9Y1W0"/>
<dbReference type="Proteomes" id="UP000267145">
    <property type="component" value="Unassembled WGS sequence"/>
</dbReference>
<name>A0A3M9Y1W0_9PEZI</name>
<reference evidence="2 3" key="1">
    <citation type="submission" date="2018-10" db="EMBL/GenBank/DDBJ databases">
        <title>Genome sequence of Verticillium nonalfalfae VnAa140.</title>
        <authorList>
            <person name="Stajich J.E."/>
            <person name="Kasson M.T."/>
        </authorList>
    </citation>
    <scope>NUCLEOTIDE SEQUENCE [LARGE SCALE GENOMIC DNA]</scope>
    <source>
        <strain evidence="2 3">VnAa140</strain>
    </source>
</reference>
<evidence type="ECO:0000256" key="1">
    <source>
        <dbReference type="SAM" id="MobiDB-lite"/>
    </source>
</evidence>
<feature type="compositionally biased region" description="Polar residues" evidence="1">
    <location>
        <begin position="1"/>
        <end position="18"/>
    </location>
</feature>
<sequence length="339" mass="37009">MEPRSQMTPNPRRLSTSILEPVMSLASQSPAISNPFAPLCTPVPRPDTDDSSSTPSSSASPSPSEPPSHSSTAMAASAAASASKNPFPTPKLRLEIRDLNHAGATAFLATTTASTLLQDAIANVLRLLYSTPSTPDTTAPPTRSVTVILRAMPGVAYTTGSDLDADHKEIHFSLSYIAGIPADRRTAEITGVLTHELVHCYQWNARGTCPGGLIEGVADWVRLRCRLSPPHWKRETDGRWDGGYQHTAYFLDYLERRFGDGTVRRLNEKLRTAQYHEKAFWTELLGRPVDQLWGDYADKVRDDETVIVNKDDISDDDVRLGLRDGAAAVEGTLDGQDAR</sequence>
<gene>
    <name evidence="2" type="ORF">D7B24_000954</name>
</gene>
<dbReference type="InterPro" id="IPR007541">
    <property type="entry name" value="Uncharacterised_BSP"/>
</dbReference>
<feature type="region of interest" description="Disordered" evidence="1">
    <location>
        <begin position="1"/>
        <end position="89"/>
    </location>
</feature>